<keyword evidence="2" id="KW-1185">Reference proteome</keyword>
<evidence type="ECO:0000313" key="1">
    <source>
        <dbReference type="EnsemblPlants" id="OB02G15450.1"/>
    </source>
</evidence>
<sequence>MSCLNSEITRQPCFVEKPIKASKSTCSLVSFEAKNFACEAPAITDIPSGFRTIRVIIHFRIITREKCVFHRVSCIPFGFQNAVPSFC</sequence>
<dbReference type="Gramene" id="OB02G15450.1">
    <property type="protein sequence ID" value="OB02G15450.1"/>
    <property type="gene ID" value="OB02G15450"/>
</dbReference>
<dbReference type="EnsemblPlants" id="OB02G15450.1">
    <property type="protein sequence ID" value="OB02G15450.1"/>
    <property type="gene ID" value="OB02G15450"/>
</dbReference>
<dbReference type="Proteomes" id="UP000006038">
    <property type="component" value="Unassembled WGS sequence"/>
</dbReference>
<proteinExistence type="predicted"/>
<reference evidence="1" key="1">
    <citation type="submission" date="2013-04" db="UniProtKB">
        <authorList>
            <consortium name="EnsemblPlants"/>
        </authorList>
    </citation>
    <scope>IDENTIFICATION</scope>
</reference>
<dbReference type="HOGENOM" id="CLU_2486988_0_0_1"/>
<accession>J3LA78</accession>
<organism evidence="1">
    <name type="scientific">Oryza brachyantha</name>
    <name type="common">malo sina</name>
    <dbReference type="NCBI Taxonomy" id="4533"/>
    <lineage>
        <taxon>Eukaryota</taxon>
        <taxon>Viridiplantae</taxon>
        <taxon>Streptophyta</taxon>
        <taxon>Embryophyta</taxon>
        <taxon>Tracheophyta</taxon>
        <taxon>Spermatophyta</taxon>
        <taxon>Magnoliopsida</taxon>
        <taxon>Liliopsida</taxon>
        <taxon>Poales</taxon>
        <taxon>Poaceae</taxon>
        <taxon>BOP clade</taxon>
        <taxon>Oryzoideae</taxon>
        <taxon>Oryzeae</taxon>
        <taxon>Oryzinae</taxon>
        <taxon>Oryza</taxon>
    </lineage>
</organism>
<dbReference type="AlphaFoldDB" id="J3LA78"/>
<protein>
    <submittedName>
        <fullName evidence="1">Uncharacterized protein</fullName>
    </submittedName>
</protein>
<name>J3LA78_ORYBR</name>
<evidence type="ECO:0000313" key="2">
    <source>
        <dbReference type="Proteomes" id="UP000006038"/>
    </source>
</evidence>